<dbReference type="Proteomes" id="UP000606786">
    <property type="component" value="Unassembled WGS sequence"/>
</dbReference>
<evidence type="ECO:0000256" key="1">
    <source>
        <dbReference type="SAM" id="Coils"/>
    </source>
</evidence>
<feature type="coiled-coil region" evidence="1">
    <location>
        <begin position="84"/>
        <end position="120"/>
    </location>
</feature>
<feature type="region of interest" description="Disordered" evidence="2">
    <location>
        <begin position="16"/>
        <end position="81"/>
    </location>
</feature>
<feature type="compositionally biased region" description="Polar residues" evidence="2">
    <location>
        <begin position="16"/>
        <end position="39"/>
    </location>
</feature>
<evidence type="ECO:0000313" key="4">
    <source>
        <dbReference type="Proteomes" id="UP000606786"/>
    </source>
</evidence>
<organism evidence="3 4">
    <name type="scientific">Ceratitis capitata</name>
    <name type="common">Mediterranean fruit fly</name>
    <name type="synonym">Tephritis capitata</name>
    <dbReference type="NCBI Taxonomy" id="7213"/>
    <lineage>
        <taxon>Eukaryota</taxon>
        <taxon>Metazoa</taxon>
        <taxon>Ecdysozoa</taxon>
        <taxon>Arthropoda</taxon>
        <taxon>Hexapoda</taxon>
        <taxon>Insecta</taxon>
        <taxon>Pterygota</taxon>
        <taxon>Neoptera</taxon>
        <taxon>Endopterygota</taxon>
        <taxon>Diptera</taxon>
        <taxon>Brachycera</taxon>
        <taxon>Muscomorpha</taxon>
        <taxon>Tephritoidea</taxon>
        <taxon>Tephritidae</taxon>
        <taxon>Ceratitis</taxon>
        <taxon>Ceratitis</taxon>
    </lineage>
</organism>
<feature type="region of interest" description="Disordered" evidence="2">
    <location>
        <begin position="173"/>
        <end position="215"/>
    </location>
</feature>
<feature type="compositionally biased region" description="Polar residues" evidence="2">
    <location>
        <begin position="638"/>
        <end position="655"/>
    </location>
</feature>
<accession>A0A811V9Q5</accession>
<dbReference type="GO" id="GO:0004402">
    <property type="term" value="F:histone acetyltransferase activity"/>
    <property type="evidence" value="ECO:0007669"/>
    <property type="project" value="TreeGrafter"/>
</dbReference>
<feature type="compositionally biased region" description="Low complexity" evidence="2">
    <location>
        <begin position="237"/>
        <end position="257"/>
    </location>
</feature>
<feature type="region of interest" description="Disordered" evidence="2">
    <location>
        <begin position="231"/>
        <end position="257"/>
    </location>
</feature>
<name>A0A811V9Q5_CERCA</name>
<keyword evidence="4" id="KW-1185">Reference proteome</keyword>
<comment type="caution">
    <text evidence="3">The sequence shown here is derived from an EMBL/GenBank/DDBJ whole genome shotgun (WGS) entry which is preliminary data.</text>
</comment>
<gene>
    <name evidence="3" type="ORF">CCAP1982_LOCUS14704</name>
</gene>
<feature type="compositionally biased region" description="Low complexity" evidence="2">
    <location>
        <begin position="178"/>
        <end position="189"/>
    </location>
</feature>
<sequence>MHLKPATVGTLKSINSGTYESSAFPHETQNQNMAATTRNNSKDDNAESGGSGTRVNNSNNNNNNNSNCNNNNNDDSTSQSQPVMDEAALKLKRQNLEQRKQELERVLSEKSWLLQQIQKQETQILNGNYEYLNANELFSMLARQYKKEYGGGGIGSSDAGSTAILRRKTIGGSSCKENQANHINNNAGNRQSEISNRSSEYDNYPVGNSSLGDANANNGGAAQMLLAKSQSMRKKGTTMPTAQAAAPTATTAAATTTTTTTAAATTTTTTQQQQQQQQHLMQQQMLQNQMQYAALMQHQHYHHHQQQQQQQQHLQHHQPHVGEQQHAQHAQQSQQLHQYKPQISPSQSHSRHYPADAISLYSVNSASVATLRQQHIAPQQQPIVVQCDRYYLSPTHHNYSDGGFIKSSQNIKKYISPQASPTHHGVATTAQILQQQHSHQTNLYQQDLLMASAATAEHKYQQQPQYQQQAQFLTLQQLQPHILIHPPQHTTSRQLDAISLAPSYISVDVDSVAAQNLRWRSQGTLPPVSPLTSPHKGLPYNPHQMAADSKSHSSDMLSSNAYYNTSAALPAASIKSLTKPLDEISISSLNSETQKSKPPKPKQWLESSLDGPVIRQATSSSASVTQAHETFHNTTAAVRLPTNKTHTVTSVSGANVASGPRERTKLSSQSMSSGAPRHYSMSAASHKNPYAQTKMLQDDDGRYAKLSQSTSYLNNRESPSISAAYKLDGSTNSTTIELPTPATVFKYLPPKPGSAAVNTATQLTPPPPPRPPPLVEKSIGVSVGVANAPSALSPTDIRIESPKNITVVKPATFRPYQEETKPFEMSDFYKYSTKFRQKESTVPNAEH</sequence>
<dbReference type="AlphaFoldDB" id="A0A811V9Q5"/>
<feature type="region of interest" description="Disordered" evidence="2">
    <location>
        <begin position="297"/>
        <end position="352"/>
    </location>
</feature>
<evidence type="ECO:0000256" key="2">
    <source>
        <dbReference type="SAM" id="MobiDB-lite"/>
    </source>
</evidence>
<proteinExistence type="predicted"/>
<feature type="compositionally biased region" description="Low complexity" evidence="2">
    <location>
        <begin position="56"/>
        <end position="73"/>
    </location>
</feature>
<dbReference type="EMBL" id="CAJHJT010000034">
    <property type="protein sequence ID" value="CAD7006383.1"/>
    <property type="molecule type" value="Genomic_DNA"/>
</dbReference>
<reference evidence="3" key="1">
    <citation type="submission" date="2020-11" db="EMBL/GenBank/DDBJ databases">
        <authorList>
            <person name="Whitehead M."/>
        </authorList>
    </citation>
    <scope>NUCLEOTIDE SEQUENCE</scope>
    <source>
        <strain evidence="3">EGII</strain>
    </source>
</reference>
<dbReference type="OrthoDB" id="10063592at2759"/>
<dbReference type="PANTHER" id="PTHR20916:SF26">
    <property type="entry name" value="CYSTEINE-RICH PROTEIN 2-BINDING PROTEIN"/>
    <property type="match status" value="1"/>
</dbReference>
<protein>
    <submittedName>
        <fullName evidence="3">(Mediterranean fruit fly) hypothetical protein</fullName>
    </submittedName>
</protein>
<keyword evidence="1" id="KW-0175">Coiled coil</keyword>
<feature type="region of interest" description="Disordered" evidence="2">
    <location>
        <begin position="638"/>
        <end position="689"/>
    </location>
</feature>
<feature type="compositionally biased region" description="Low complexity" evidence="2">
    <location>
        <begin position="324"/>
        <end position="338"/>
    </location>
</feature>
<evidence type="ECO:0000313" key="3">
    <source>
        <dbReference type="EMBL" id="CAD7006383.1"/>
    </source>
</evidence>
<feature type="region of interest" description="Disordered" evidence="2">
    <location>
        <begin position="522"/>
        <end position="556"/>
    </location>
</feature>
<dbReference type="PANTHER" id="PTHR20916">
    <property type="entry name" value="CYSTEINE AND GLYCINE-RICH PROTEIN 2 BINDING PROTEIN"/>
    <property type="match status" value="1"/>
</dbReference>